<keyword evidence="3" id="KW-1185">Reference proteome</keyword>
<reference evidence="2" key="1">
    <citation type="journal article" date="2020" name="Stud. Mycol.">
        <title>101 Dothideomycetes genomes: a test case for predicting lifestyles and emergence of pathogens.</title>
        <authorList>
            <person name="Haridas S."/>
            <person name="Albert R."/>
            <person name="Binder M."/>
            <person name="Bloem J."/>
            <person name="Labutti K."/>
            <person name="Salamov A."/>
            <person name="Andreopoulos B."/>
            <person name="Baker S."/>
            <person name="Barry K."/>
            <person name="Bills G."/>
            <person name="Bluhm B."/>
            <person name="Cannon C."/>
            <person name="Castanera R."/>
            <person name="Culley D."/>
            <person name="Daum C."/>
            <person name="Ezra D."/>
            <person name="Gonzalez J."/>
            <person name="Henrissat B."/>
            <person name="Kuo A."/>
            <person name="Liang C."/>
            <person name="Lipzen A."/>
            <person name="Lutzoni F."/>
            <person name="Magnuson J."/>
            <person name="Mondo S."/>
            <person name="Nolan M."/>
            <person name="Ohm R."/>
            <person name="Pangilinan J."/>
            <person name="Park H.-J."/>
            <person name="Ramirez L."/>
            <person name="Alfaro M."/>
            <person name="Sun H."/>
            <person name="Tritt A."/>
            <person name="Yoshinaga Y."/>
            <person name="Zwiers L.-H."/>
            <person name="Turgeon B."/>
            <person name="Goodwin S."/>
            <person name="Spatafora J."/>
            <person name="Crous P."/>
            <person name="Grigoriev I."/>
        </authorList>
    </citation>
    <scope>NUCLEOTIDE SEQUENCE</scope>
    <source>
        <strain evidence="2">CBS 125425</strain>
    </source>
</reference>
<gene>
    <name evidence="2" type="ORF">EJ04DRAFT_564051</name>
</gene>
<dbReference type="EMBL" id="ML996145">
    <property type="protein sequence ID" value="KAF2734630.1"/>
    <property type="molecule type" value="Genomic_DNA"/>
</dbReference>
<name>A0A9P4QY74_9PLEO</name>
<evidence type="ECO:0000313" key="2">
    <source>
        <dbReference type="EMBL" id="KAF2734630.1"/>
    </source>
</evidence>
<feature type="compositionally biased region" description="Pro residues" evidence="1">
    <location>
        <begin position="75"/>
        <end position="93"/>
    </location>
</feature>
<feature type="compositionally biased region" description="Low complexity" evidence="1">
    <location>
        <begin position="94"/>
        <end position="113"/>
    </location>
</feature>
<dbReference type="AlphaFoldDB" id="A0A9P4QY74"/>
<accession>A0A9P4QY74</accession>
<protein>
    <submittedName>
        <fullName evidence="2">Uncharacterized protein</fullName>
    </submittedName>
</protein>
<comment type="caution">
    <text evidence="2">The sequence shown here is derived from an EMBL/GenBank/DDBJ whole genome shotgun (WGS) entry which is preliminary data.</text>
</comment>
<feature type="region of interest" description="Disordered" evidence="1">
    <location>
        <begin position="27"/>
        <end position="114"/>
    </location>
</feature>
<proteinExistence type="predicted"/>
<evidence type="ECO:0000313" key="3">
    <source>
        <dbReference type="Proteomes" id="UP000799444"/>
    </source>
</evidence>
<sequence length="144" mass="16460">MLLRSATVNRALSRVKSIRATRSIRRPLRFEEINDSKASLAEPQADSPIKRSKSEAYLTRRPRPYTADPAAFVRPAPPPPPPPYTPRPLPTPTQLPRRTQSQRQSQRYMQSASTKSKRSFYGAQYFMEFLFPTNCTPSASQYML</sequence>
<dbReference type="Proteomes" id="UP000799444">
    <property type="component" value="Unassembled WGS sequence"/>
</dbReference>
<evidence type="ECO:0000256" key="1">
    <source>
        <dbReference type="SAM" id="MobiDB-lite"/>
    </source>
</evidence>
<organism evidence="2 3">
    <name type="scientific">Polyplosphaeria fusca</name>
    <dbReference type="NCBI Taxonomy" id="682080"/>
    <lineage>
        <taxon>Eukaryota</taxon>
        <taxon>Fungi</taxon>
        <taxon>Dikarya</taxon>
        <taxon>Ascomycota</taxon>
        <taxon>Pezizomycotina</taxon>
        <taxon>Dothideomycetes</taxon>
        <taxon>Pleosporomycetidae</taxon>
        <taxon>Pleosporales</taxon>
        <taxon>Tetraplosphaeriaceae</taxon>
        <taxon>Polyplosphaeria</taxon>
    </lineage>
</organism>